<dbReference type="AlphaFoldDB" id="A0A5A9N7B1"/>
<evidence type="ECO:0000259" key="1">
    <source>
        <dbReference type="PROSITE" id="PS51498"/>
    </source>
</evidence>
<feature type="domain" description="MABP" evidence="1">
    <location>
        <begin position="54"/>
        <end position="200"/>
    </location>
</feature>
<dbReference type="PROSITE" id="PS51498">
    <property type="entry name" value="MABP"/>
    <property type="match status" value="1"/>
</dbReference>
<sequence>MSDLEPITKLNVSTNVDEEEIFGAQGYELLNSDLNEGTLPRNRVFLWYKRECGIKPVTRIQVSFNEDMKKGLSEAGYELVNKDLNAGVPGDHIFLWSFCGSTQYDIPIVNLQVTTDANEEPALLRDGWERLGCNLNRNAGGCFIYLWVKRATPTYICDVAATVDNTSDKQHFIDGYTRIDENVNRRAGGNFICLWYRRSSDNSKGLSALEVSNTFQEQVNLQEKGFKKIAFNLNKGTQGDDVYLWYSNEGCGEKVQSMALLINSKTWMVYQKNGIFVLEKNLNEGNKGVKMYVAYK</sequence>
<reference evidence="2 3" key="1">
    <citation type="journal article" date="2019" name="Mol. Ecol. Resour.">
        <title>Chromosome-level genome assembly of Triplophysa tibetana, a fish adapted to the harsh high-altitude environment of the Tibetan Plateau.</title>
        <authorList>
            <person name="Yang X."/>
            <person name="Liu H."/>
            <person name="Ma Z."/>
            <person name="Zou Y."/>
            <person name="Zou M."/>
            <person name="Mao Y."/>
            <person name="Li X."/>
            <person name="Wang H."/>
            <person name="Chen T."/>
            <person name="Wang W."/>
            <person name="Yang R."/>
        </authorList>
    </citation>
    <scope>NUCLEOTIDE SEQUENCE [LARGE SCALE GENOMIC DNA]</scope>
    <source>
        <strain evidence="2">TTIB1903HZAU</strain>
        <tissue evidence="2">Muscle</tissue>
    </source>
</reference>
<evidence type="ECO:0000313" key="2">
    <source>
        <dbReference type="EMBL" id="KAA0705842.1"/>
    </source>
</evidence>
<gene>
    <name evidence="2" type="ORF">E1301_Tti004604</name>
</gene>
<accession>A0A5A9N7B1</accession>
<name>A0A5A9N7B1_9TELE</name>
<proteinExistence type="predicted"/>
<dbReference type="GO" id="GO:0005737">
    <property type="term" value="C:cytoplasm"/>
    <property type="evidence" value="ECO:0007669"/>
    <property type="project" value="UniProtKB-ARBA"/>
</dbReference>
<dbReference type="Gene3D" id="2.100.10.50">
    <property type="match status" value="2"/>
</dbReference>
<protein>
    <recommendedName>
        <fullName evidence="1">MABP domain-containing protein</fullName>
    </recommendedName>
</protein>
<comment type="caution">
    <text evidence="2">The sequence shown here is derived from an EMBL/GenBank/DDBJ whole genome shotgun (WGS) entry which is preliminary data.</text>
</comment>
<evidence type="ECO:0000313" key="3">
    <source>
        <dbReference type="Proteomes" id="UP000324632"/>
    </source>
</evidence>
<organism evidence="2 3">
    <name type="scientific">Triplophysa tibetana</name>
    <dbReference type="NCBI Taxonomy" id="1572043"/>
    <lineage>
        <taxon>Eukaryota</taxon>
        <taxon>Metazoa</taxon>
        <taxon>Chordata</taxon>
        <taxon>Craniata</taxon>
        <taxon>Vertebrata</taxon>
        <taxon>Euteleostomi</taxon>
        <taxon>Actinopterygii</taxon>
        <taxon>Neopterygii</taxon>
        <taxon>Teleostei</taxon>
        <taxon>Ostariophysi</taxon>
        <taxon>Cypriniformes</taxon>
        <taxon>Nemacheilidae</taxon>
        <taxon>Triplophysa</taxon>
    </lineage>
</organism>
<dbReference type="EMBL" id="SOYY01000021">
    <property type="protein sequence ID" value="KAA0705842.1"/>
    <property type="molecule type" value="Genomic_DNA"/>
</dbReference>
<dbReference type="Proteomes" id="UP000324632">
    <property type="component" value="Chromosome 21"/>
</dbReference>
<keyword evidence="3" id="KW-1185">Reference proteome</keyword>
<dbReference type="InterPro" id="IPR023341">
    <property type="entry name" value="MABP"/>
</dbReference>